<dbReference type="InterPro" id="IPR036259">
    <property type="entry name" value="MFS_trans_sf"/>
</dbReference>
<dbReference type="GO" id="GO:0022857">
    <property type="term" value="F:transmembrane transporter activity"/>
    <property type="evidence" value="ECO:0007669"/>
    <property type="project" value="InterPro"/>
</dbReference>
<evidence type="ECO:0000259" key="8">
    <source>
        <dbReference type="PROSITE" id="PS50850"/>
    </source>
</evidence>
<dbReference type="PANTHER" id="PTHR43414:SF6">
    <property type="entry name" value="MULTIDRUG RESISTANCE PROTEIN MDTG"/>
    <property type="match status" value="1"/>
</dbReference>
<reference evidence="9" key="1">
    <citation type="submission" date="2020-05" db="EMBL/GenBank/DDBJ databases">
        <authorList>
            <person name="Chiriac C."/>
            <person name="Salcher M."/>
            <person name="Ghai R."/>
            <person name="Kavagutti S V."/>
        </authorList>
    </citation>
    <scope>NUCLEOTIDE SEQUENCE</scope>
</reference>
<keyword evidence="3" id="KW-1003">Cell membrane</keyword>
<feature type="transmembrane region" description="Helical" evidence="7">
    <location>
        <begin position="55"/>
        <end position="72"/>
    </location>
</feature>
<keyword evidence="5 7" id="KW-1133">Transmembrane helix</keyword>
<feature type="transmembrane region" description="Helical" evidence="7">
    <location>
        <begin position="12"/>
        <end position="35"/>
    </location>
</feature>
<feature type="transmembrane region" description="Helical" evidence="7">
    <location>
        <begin position="171"/>
        <end position="191"/>
    </location>
</feature>
<evidence type="ECO:0000256" key="3">
    <source>
        <dbReference type="ARBA" id="ARBA00022475"/>
    </source>
</evidence>
<feature type="domain" description="Major facilitator superfamily (MFS) profile" evidence="8">
    <location>
        <begin position="13"/>
        <end position="403"/>
    </location>
</feature>
<dbReference type="AlphaFoldDB" id="A0A6J7HMP5"/>
<evidence type="ECO:0000256" key="4">
    <source>
        <dbReference type="ARBA" id="ARBA00022692"/>
    </source>
</evidence>
<name>A0A6J7HMP5_9ZZZZ</name>
<evidence type="ECO:0000256" key="1">
    <source>
        <dbReference type="ARBA" id="ARBA00004651"/>
    </source>
</evidence>
<keyword evidence="4 7" id="KW-0812">Transmembrane</keyword>
<dbReference type="GO" id="GO:0005886">
    <property type="term" value="C:plasma membrane"/>
    <property type="evidence" value="ECO:0007669"/>
    <property type="project" value="UniProtKB-SubCell"/>
</dbReference>
<sequence length="416" mass="42231">MSGSIGSEHWRRNLAVCLVGSFTTIVAMTMLLPYLPLYVERLGADGHASVVRWSGIAYAATFLTAALTAPLWGRLGDRFGRKPMLVRASLGMAVAMALTGLAQSVEQLVLLRLLTGLLGGYASGSTILVAAQTPREHSAWALGVLSIGVMAGSVVGPLVGGVAPGLVGVRASFLVAGGVIFLAFLATAFGIREERPARAARRSAGPSTPVEQGSWGPRPRRVAVLLGTASLLMFATMSLEPIVTVFVGELAPGTPHVAALSGVVMAVGALGSIASAPRLGRLADRVGHSRVITAALLGAAVMLALQSAAQEVWQLVVLRFGAGVFLGGLLPSITAAIRHAVPDAVVGRVLGLSVSAQYVGQVLGPVLGGVVAGAFGMRAVFVVTALVLVAGALLSRVGAGDADGAPVPVEPPPVHA</sequence>
<feature type="transmembrane region" description="Helical" evidence="7">
    <location>
        <begin position="138"/>
        <end position="159"/>
    </location>
</feature>
<dbReference type="InterPro" id="IPR020846">
    <property type="entry name" value="MFS_dom"/>
</dbReference>
<gene>
    <name evidence="9" type="ORF">UFOPK3564_01705</name>
</gene>
<evidence type="ECO:0000313" key="9">
    <source>
        <dbReference type="EMBL" id="CAB4918483.1"/>
    </source>
</evidence>
<feature type="transmembrane region" description="Helical" evidence="7">
    <location>
        <begin position="259"/>
        <end position="279"/>
    </location>
</feature>
<dbReference type="SUPFAM" id="SSF103473">
    <property type="entry name" value="MFS general substrate transporter"/>
    <property type="match status" value="1"/>
</dbReference>
<dbReference type="InterPro" id="IPR001958">
    <property type="entry name" value="Tet-R_TetA/multi-R_MdtG-like"/>
</dbReference>
<feature type="transmembrane region" description="Helical" evidence="7">
    <location>
        <begin position="374"/>
        <end position="394"/>
    </location>
</feature>
<keyword evidence="2" id="KW-0813">Transport</keyword>
<feature type="transmembrane region" description="Helical" evidence="7">
    <location>
        <begin position="84"/>
        <end position="103"/>
    </location>
</feature>
<feature type="transmembrane region" description="Helical" evidence="7">
    <location>
        <begin position="291"/>
        <end position="309"/>
    </location>
</feature>
<evidence type="ECO:0000256" key="2">
    <source>
        <dbReference type="ARBA" id="ARBA00022448"/>
    </source>
</evidence>
<dbReference type="Gene3D" id="1.20.1250.20">
    <property type="entry name" value="MFS general substrate transporter like domains"/>
    <property type="match status" value="1"/>
</dbReference>
<evidence type="ECO:0000256" key="5">
    <source>
        <dbReference type="ARBA" id="ARBA00022989"/>
    </source>
</evidence>
<dbReference type="PROSITE" id="PS50850">
    <property type="entry name" value="MFS"/>
    <property type="match status" value="1"/>
</dbReference>
<evidence type="ECO:0000256" key="6">
    <source>
        <dbReference type="ARBA" id="ARBA00023136"/>
    </source>
</evidence>
<dbReference type="EMBL" id="CAFBMK010000094">
    <property type="protein sequence ID" value="CAB4918483.1"/>
    <property type="molecule type" value="Genomic_DNA"/>
</dbReference>
<dbReference type="Pfam" id="PF07690">
    <property type="entry name" value="MFS_1"/>
    <property type="match status" value="1"/>
</dbReference>
<feature type="transmembrane region" description="Helical" evidence="7">
    <location>
        <begin position="109"/>
        <end position="131"/>
    </location>
</feature>
<evidence type="ECO:0000256" key="7">
    <source>
        <dbReference type="SAM" id="Phobius"/>
    </source>
</evidence>
<organism evidence="9">
    <name type="scientific">freshwater metagenome</name>
    <dbReference type="NCBI Taxonomy" id="449393"/>
    <lineage>
        <taxon>unclassified sequences</taxon>
        <taxon>metagenomes</taxon>
        <taxon>ecological metagenomes</taxon>
    </lineage>
</organism>
<feature type="transmembrane region" description="Helical" evidence="7">
    <location>
        <begin position="349"/>
        <end position="368"/>
    </location>
</feature>
<comment type="subcellular location">
    <subcellularLocation>
        <location evidence="1">Cell membrane</location>
        <topology evidence="1">Multi-pass membrane protein</topology>
    </subcellularLocation>
</comment>
<feature type="transmembrane region" description="Helical" evidence="7">
    <location>
        <begin position="315"/>
        <end position="337"/>
    </location>
</feature>
<proteinExistence type="predicted"/>
<keyword evidence="6 7" id="KW-0472">Membrane</keyword>
<protein>
    <submittedName>
        <fullName evidence="9">Unannotated protein</fullName>
    </submittedName>
</protein>
<feature type="transmembrane region" description="Helical" evidence="7">
    <location>
        <begin position="222"/>
        <end position="247"/>
    </location>
</feature>
<dbReference type="InterPro" id="IPR011701">
    <property type="entry name" value="MFS"/>
</dbReference>
<accession>A0A6J7HMP5</accession>
<dbReference type="PANTHER" id="PTHR43414">
    <property type="entry name" value="MULTIDRUG RESISTANCE PROTEIN MDTG"/>
    <property type="match status" value="1"/>
</dbReference>
<dbReference type="Gene3D" id="1.20.1720.10">
    <property type="entry name" value="Multidrug resistance protein D"/>
    <property type="match status" value="1"/>
</dbReference>
<dbReference type="PRINTS" id="PR01035">
    <property type="entry name" value="TCRTETA"/>
</dbReference>